<keyword evidence="1" id="KW-1133">Transmembrane helix</keyword>
<dbReference type="EMBL" id="UOGB01000326">
    <property type="protein sequence ID" value="VAX25307.1"/>
    <property type="molecule type" value="Genomic_DNA"/>
</dbReference>
<keyword evidence="1" id="KW-0812">Transmembrane</keyword>
<dbReference type="PANTHER" id="PTHR36434">
    <property type="entry name" value="MEMBRANE PROTEASE YUGP-RELATED"/>
    <property type="match status" value="1"/>
</dbReference>
<evidence type="ECO:0000313" key="2">
    <source>
        <dbReference type="EMBL" id="VAX25307.1"/>
    </source>
</evidence>
<feature type="transmembrane region" description="Helical" evidence="1">
    <location>
        <begin position="199"/>
        <end position="219"/>
    </location>
</feature>
<evidence type="ECO:0000256" key="1">
    <source>
        <dbReference type="SAM" id="Phobius"/>
    </source>
</evidence>
<proteinExistence type="predicted"/>
<name>A0A3B1D9F1_9ZZZZ</name>
<dbReference type="AlphaFoldDB" id="A0A3B1D9F1"/>
<feature type="transmembrane region" description="Helical" evidence="1">
    <location>
        <begin position="144"/>
        <end position="165"/>
    </location>
</feature>
<organism evidence="2">
    <name type="scientific">hydrothermal vent metagenome</name>
    <dbReference type="NCBI Taxonomy" id="652676"/>
    <lineage>
        <taxon>unclassified sequences</taxon>
        <taxon>metagenomes</taxon>
        <taxon>ecological metagenomes</taxon>
    </lineage>
</organism>
<gene>
    <name evidence="2" type="ORF">MNBD_NITROSPINAE03-36</name>
</gene>
<dbReference type="InterPro" id="IPR007395">
    <property type="entry name" value="Zn_peptidase_2"/>
</dbReference>
<dbReference type="Pfam" id="PF04298">
    <property type="entry name" value="Zn_peptidase_2"/>
    <property type="match status" value="1"/>
</dbReference>
<accession>A0A3B1D9F1</accession>
<dbReference type="PANTHER" id="PTHR36434:SF1">
    <property type="entry name" value="MEMBRANE PROTEASE YUGP-RELATED"/>
    <property type="match status" value="1"/>
</dbReference>
<evidence type="ECO:0008006" key="3">
    <source>
        <dbReference type="Google" id="ProtNLM"/>
    </source>
</evidence>
<keyword evidence="1" id="KW-0472">Membrane</keyword>
<reference evidence="2" key="1">
    <citation type="submission" date="2018-06" db="EMBL/GenBank/DDBJ databases">
        <authorList>
            <person name="Zhirakovskaya E."/>
        </authorList>
    </citation>
    <scope>NUCLEOTIDE SEQUENCE</scope>
</reference>
<sequence>MPIILTILVLLALLIGPKYLASNALRRHSQPREYLPGAGGELAKNILSELGLHEVKVELSEGPDHYDPETKTVRLSQNNLTGKSLTAVAVAAHEVGHAIQDHEGYAPLKTRSTLLKFAQRIEKFGAMAMMAIPVIALSTRSPSVGLLTFIVGLASLGSGALAHIVTLPVEFDASFNRALPILKNGGYISQSEEKDVREILRACAFTYVAGSLASLLNIWRWIAILRR</sequence>
<protein>
    <recommendedName>
        <fullName evidence="3">Metal-dependent peptidase</fullName>
    </recommendedName>
</protein>